<feature type="chain" id="PRO_5045766822" description="peptidylprolyl isomerase" evidence="5">
    <location>
        <begin position="24"/>
        <end position="84"/>
    </location>
</feature>
<dbReference type="GO" id="GO:0003755">
    <property type="term" value="F:peptidyl-prolyl cis-trans isomerase activity"/>
    <property type="evidence" value="ECO:0007669"/>
    <property type="project" value="UniProtKB-EC"/>
</dbReference>
<keyword evidence="3" id="KW-0697">Rotamase</keyword>
<organism evidence="7 8">
    <name type="scientific">Paraburkholderia azotifigens</name>
    <dbReference type="NCBI Taxonomy" id="2057004"/>
    <lineage>
        <taxon>Bacteria</taxon>
        <taxon>Pseudomonadati</taxon>
        <taxon>Pseudomonadota</taxon>
        <taxon>Betaproteobacteria</taxon>
        <taxon>Burkholderiales</taxon>
        <taxon>Burkholderiaceae</taxon>
        <taxon>Paraburkholderia</taxon>
    </lineage>
</organism>
<keyword evidence="4 7" id="KW-0413">Isomerase</keyword>
<dbReference type="PROSITE" id="PS00170">
    <property type="entry name" value="CSA_PPIASE_1"/>
    <property type="match status" value="1"/>
</dbReference>
<dbReference type="PANTHER" id="PTHR45625:SF4">
    <property type="entry name" value="PEPTIDYLPROLYL ISOMERASE DOMAIN AND WD REPEAT-CONTAINING PROTEIN 1"/>
    <property type="match status" value="1"/>
</dbReference>
<evidence type="ECO:0000313" key="7">
    <source>
        <dbReference type="EMBL" id="MEM5346411.1"/>
    </source>
</evidence>
<dbReference type="InterPro" id="IPR020892">
    <property type="entry name" value="Cyclophilin-type_PPIase_CS"/>
</dbReference>
<keyword evidence="5" id="KW-0732">Signal</keyword>
<dbReference type="SUPFAM" id="SSF50891">
    <property type="entry name" value="Cyclophilin-like"/>
    <property type="match status" value="1"/>
</dbReference>
<dbReference type="InterPro" id="IPR002130">
    <property type="entry name" value="Cyclophilin-type_PPIase_dom"/>
</dbReference>
<evidence type="ECO:0000256" key="4">
    <source>
        <dbReference type="ARBA" id="ARBA00023235"/>
    </source>
</evidence>
<dbReference type="InterPro" id="IPR044666">
    <property type="entry name" value="Cyclophilin_A-like"/>
</dbReference>
<evidence type="ECO:0000256" key="2">
    <source>
        <dbReference type="ARBA" id="ARBA00013194"/>
    </source>
</evidence>
<accession>A0ABU9RH78</accession>
<reference evidence="7 8" key="1">
    <citation type="submission" date="2024-01" db="EMBL/GenBank/DDBJ databases">
        <title>The diversity of rhizobia nodulating Mimosa spp. in eleven states of Brazil covering several biomes is determined by host plant, location, and edaphic factors.</title>
        <authorList>
            <person name="Rouws L."/>
            <person name="Barauna A."/>
            <person name="Beukes C."/>
            <person name="De Faria S.M."/>
            <person name="Gross E."/>
            <person name="Dos Reis Junior F.B."/>
            <person name="Simon M."/>
            <person name="Maluk M."/>
            <person name="Odee D.W."/>
            <person name="Kenicer G."/>
            <person name="Young J.P.W."/>
            <person name="Reis V.M."/>
            <person name="Zilli J."/>
            <person name="James E.K."/>
        </authorList>
    </citation>
    <scope>NUCLEOTIDE SEQUENCE [LARGE SCALE GENOMIC DNA]</scope>
    <source>
        <strain evidence="7 8">JPY530</strain>
    </source>
</reference>
<proteinExistence type="inferred from homology"/>
<sequence>MKLFYLAFAGVLYLASFAGDAFAQSADHYLTIQLKNGPIVIQLMPEVAPKHVAQIEALAKKGEYDNVAFHRVIDGFMAQTGDVK</sequence>
<dbReference type="EMBL" id="JAZHGA010000204">
    <property type="protein sequence ID" value="MEM5346411.1"/>
    <property type="molecule type" value="Genomic_DNA"/>
</dbReference>
<evidence type="ECO:0000259" key="6">
    <source>
        <dbReference type="PROSITE" id="PS50072"/>
    </source>
</evidence>
<feature type="domain" description="PPIase cyclophilin-type" evidence="6">
    <location>
        <begin position="37"/>
        <end position="84"/>
    </location>
</feature>
<dbReference type="RefSeq" id="WP_342959900.1">
    <property type="nucleotide sequence ID" value="NZ_JAZHGA010000204.1"/>
</dbReference>
<comment type="similarity">
    <text evidence="1">Belongs to the cyclophilin-type PPIase family.</text>
</comment>
<evidence type="ECO:0000256" key="1">
    <source>
        <dbReference type="ARBA" id="ARBA00007365"/>
    </source>
</evidence>
<name>A0ABU9RH78_9BURK</name>
<dbReference type="InterPro" id="IPR029000">
    <property type="entry name" value="Cyclophilin-like_dom_sf"/>
</dbReference>
<feature type="signal peptide" evidence="5">
    <location>
        <begin position="1"/>
        <end position="23"/>
    </location>
</feature>
<gene>
    <name evidence="7" type="ORF">V4C56_43210</name>
</gene>
<feature type="non-terminal residue" evidence="7">
    <location>
        <position position="84"/>
    </location>
</feature>
<protein>
    <recommendedName>
        <fullName evidence="2">peptidylprolyl isomerase</fullName>
        <ecNumber evidence="2">5.2.1.8</ecNumber>
    </recommendedName>
</protein>
<dbReference type="PROSITE" id="PS50072">
    <property type="entry name" value="CSA_PPIASE_2"/>
    <property type="match status" value="1"/>
</dbReference>
<evidence type="ECO:0000256" key="3">
    <source>
        <dbReference type="ARBA" id="ARBA00023110"/>
    </source>
</evidence>
<dbReference type="PANTHER" id="PTHR45625">
    <property type="entry name" value="PEPTIDYL-PROLYL CIS-TRANS ISOMERASE-RELATED"/>
    <property type="match status" value="1"/>
</dbReference>
<comment type="caution">
    <text evidence="7">The sequence shown here is derived from an EMBL/GenBank/DDBJ whole genome shotgun (WGS) entry which is preliminary data.</text>
</comment>
<keyword evidence="8" id="KW-1185">Reference proteome</keyword>
<dbReference type="Pfam" id="PF00160">
    <property type="entry name" value="Pro_isomerase"/>
    <property type="match status" value="1"/>
</dbReference>
<evidence type="ECO:0000313" key="8">
    <source>
        <dbReference type="Proteomes" id="UP001481677"/>
    </source>
</evidence>
<dbReference type="Gene3D" id="2.40.100.10">
    <property type="entry name" value="Cyclophilin-like"/>
    <property type="match status" value="1"/>
</dbReference>
<dbReference type="EC" id="5.2.1.8" evidence="2"/>
<dbReference type="Proteomes" id="UP001481677">
    <property type="component" value="Unassembled WGS sequence"/>
</dbReference>
<evidence type="ECO:0000256" key="5">
    <source>
        <dbReference type="SAM" id="SignalP"/>
    </source>
</evidence>